<evidence type="ECO:0000313" key="2">
    <source>
        <dbReference type="EMBL" id="MQX15180.1"/>
    </source>
</evidence>
<reference evidence="2 3" key="1">
    <citation type="journal article" date="2013" name="Genome Biol.">
        <title>Comparative genomics of the core and accessory genomes of 48 Sinorhizobium strains comprising five genospecies.</title>
        <authorList>
            <person name="Sugawara M."/>
            <person name="Epstein B."/>
            <person name="Badgley B.D."/>
            <person name="Unno T."/>
            <person name="Xu L."/>
            <person name="Reese J."/>
            <person name="Gyaneshwar P."/>
            <person name="Denny R."/>
            <person name="Mudge J."/>
            <person name="Bharti A.K."/>
            <person name="Farmer A.D."/>
            <person name="May G.D."/>
            <person name="Woodward J.E."/>
            <person name="Medigue C."/>
            <person name="Vallenet D."/>
            <person name="Lajus A."/>
            <person name="Rouy Z."/>
            <person name="Martinez-Vaz B."/>
            <person name="Tiffin P."/>
            <person name="Young N.D."/>
            <person name="Sadowsky M.J."/>
        </authorList>
    </citation>
    <scope>NUCLEOTIDE SEQUENCE [LARGE SCALE GENOMIC DNA]</scope>
    <source>
        <strain evidence="2 3">USDA4894</strain>
    </source>
</reference>
<comment type="caution">
    <text evidence="2">The sequence shown here is derived from an EMBL/GenBank/DDBJ whole genome shotgun (WGS) entry which is preliminary data.</text>
</comment>
<dbReference type="RefSeq" id="WP_153438740.1">
    <property type="nucleotide sequence ID" value="NZ_JACIGA010000001.1"/>
</dbReference>
<dbReference type="SUPFAM" id="SSF53335">
    <property type="entry name" value="S-adenosyl-L-methionine-dependent methyltransferases"/>
    <property type="match status" value="1"/>
</dbReference>
<dbReference type="Gene3D" id="3.40.50.150">
    <property type="entry name" value="Vaccinia Virus protein VP39"/>
    <property type="match status" value="1"/>
</dbReference>
<dbReference type="PANTHER" id="PTHR43591">
    <property type="entry name" value="METHYLTRANSFERASE"/>
    <property type="match status" value="1"/>
</dbReference>
<keyword evidence="2" id="KW-0489">Methyltransferase</keyword>
<dbReference type="AlphaFoldDB" id="A0A6N7LD20"/>
<sequence length="271" mass="29761">MSEHVSDGILEHNREAAALWGAGGRHYDLVSFAISDALAHAAQRLSPKPGDKVLDVATGTGWSARNAARFGANVTAIDISADLIDAARQLSSGVEPPIDFRVADAENLPFPNESFDKVLSTFGVIFAGDHRRAASELARVCRKEGRLCISAWSPTGAVARFFAVISAHTKAPPPKESSLSWGDPARVEDLLGQEFRLTFEHGTNNAYHESVEAIWNWYLRGFGPLRMLYEGLNEGERAALKRDVDAYHAHYQVEAGLHIKREYLVIIGEKR</sequence>
<gene>
    <name evidence="2" type="ORF">GHK62_10510</name>
</gene>
<dbReference type="InterPro" id="IPR013216">
    <property type="entry name" value="Methyltransf_11"/>
</dbReference>
<accession>A0A6N7LD20</accession>
<dbReference type="CDD" id="cd02440">
    <property type="entry name" value="AdoMet_MTases"/>
    <property type="match status" value="1"/>
</dbReference>
<evidence type="ECO:0000259" key="1">
    <source>
        <dbReference type="Pfam" id="PF08241"/>
    </source>
</evidence>
<dbReference type="Proteomes" id="UP000439983">
    <property type="component" value="Unassembled WGS sequence"/>
</dbReference>
<dbReference type="EMBL" id="WITC01000036">
    <property type="protein sequence ID" value="MQX15180.1"/>
    <property type="molecule type" value="Genomic_DNA"/>
</dbReference>
<keyword evidence="3" id="KW-1185">Reference proteome</keyword>
<dbReference type="InterPro" id="IPR029063">
    <property type="entry name" value="SAM-dependent_MTases_sf"/>
</dbReference>
<dbReference type="OrthoDB" id="9787738at2"/>
<organism evidence="2 3">
    <name type="scientific">Sinorhizobium terangae</name>
    <dbReference type="NCBI Taxonomy" id="110322"/>
    <lineage>
        <taxon>Bacteria</taxon>
        <taxon>Pseudomonadati</taxon>
        <taxon>Pseudomonadota</taxon>
        <taxon>Alphaproteobacteria</taxon>
        <taxon>Hyphomicrobiales</taxon>
        <taxon>Rhizobiaceae</taxon>
        <taxon>Sinorhizobium/Ensifer group</taxon>
        <taxon>Sinorhizobium</taxon>
    </lineage>
</organism>
<feature type="domain" description="Methyltransferase type 11" evidence="1">
    <location>
        <begin position="54"/>
        <end position="149"/>
    </location>
</feature>
<dbReference type="PANTHER" id="PTHR43591:SF24">
    <property type="entry name" value="2-METHOXY-6-POLYPRENYL-1,4-BENZOQUINOL METHYLASE, MITOCHONDRIAL"/>
    <property type="match status" value="1"/>
</dbReference>
<dbReference type="GO" id="GO:0008757">
    <property type="term" value="F:S-adenosylmethionine-dependent methyltransferase activity"/>
    <property type="evidence" value="ECO:0007669"/>
    <property type="project" value="InterPro"/>
</dbReference>
<protein>
    <submittedName>
        <fullName evidence="2">Methyltransferase domain-containing protein</fullName>
    </submittedName>
</protein>
<dbReference type="GO" id="GO:0032259">
    <property type="term" value="P:methylation"/>
    <property type="evidence" value="ECO:0007669"/>
    <property type="project" value="UniProtKB-KW"/>
</dbReference>
<evidence type="ECO:0000313" key="3">
    <source>
        <dbReference type="Proteomes" id="UP000439983"/>
    </source>
</evidence>
<keyword evidence="2" id="KW-0808">Transferase</keyword>
<name>A0A6N7LD20_SINTE</name>
<dbReference type="Pfam" id="PF08241">
    <property type="entry name" value="Methyltransf_11"/>
    <property type="match status" value="1"/>
</dbReference>
<proteinExistence type="predicted"/>